<evidence type="ECO:0000256" key="7">
    <source>
        <dbReference type="ARBA" id="ARBA00048741"/>
    </source>
</evidence>
<dbReference type="PIRSF" id="PIRSF001589">
    <property type="entry name" value="Asn_synthetase_glu-h"/>
    <property type="match status" value="1"/>
</dbReference>
<reference evidence="12 13" key="1">
    <citation type="submission" date="2019-06" db="EMBL/GenBank/DDBJ databases">
        <title>Whole genome sequence for Rhodospirillaceae sp. R148.</title>
        <authorList>
            <person name="Wang G."/>
        </authorList>
    </citation>
    <scope>NUCLEOTIDE SEQUENCE [LARGE SCALE GENOMIC DNA]</scope>
    <source>
        <strain evidence="12 13">R148</strain>
    </source>
</reference>
<dbReference type="RefSeq" id="WP_142899076.1">
    <property type="nucleotide sequence ID" value="NZ_ML660061.1"/>
</dbReference>
<feature type="binding site" evidence="9">
    <location>
        <position position="97"/>
    </location>
    <ligand>
        <name>L-glutamine</name>
        <dbReference type="ChEBI" id="CHEBI:58359"/>
    </ligand>
</feature>
<dbReference type="Gene3D" id="3.40.50.620">
    <property type="entry name" value="HUPs"/>
    <property type="match status" value="1"/>
</dbReference>
<dbReference type="GO" id="GO:0006529">
    <property type="term" value="P:asparagine biosynthetic process"/>
    <property type="evidence" value="ECO:0007669"/>
    <property type="project" value="UniProtKB-KW"/>
</dbReference>
<feature type="binding site" evidence="9">
    <location>
        <position position="288"/>
    </location>
    <ligand>
        <name>ATP</name>
        <dbReference type="ChEBI" id="CHEBI:30616"/>
    </ligand>
</feature>
<organism evidence="12 13">
    <name type="scientific">Denitrobaculum tricleocarpae</name>
    <dbReference type="NCBI Taxonomy" id="2591009"/>
    <lineage>
        <taxon>Bacteria</taxon>
        <taxon>Pseudomonadati</taxon>
        <taxon>Pseudomonadota</taxon>
        <taxon>Alphaproteobacteria</taxon>
        <taxon>Rhodospirillales</taxon>
        <taxon>Rhodospirillaceae</taxon>
        <taxon>Denitrobaculum</taxon>
    </lineage>
</organism>
<dbReference type="Gene3D" id="3.60.20.10">
    <property type="entry name" value="Glutamine Phosphoribosylpyrophosphate, subunit 1, domain 1"/>
    <property type="match status" value="1"/>
</dbReference>
<evidence type="ECO:0000256" key="6">
    <source>
        <dbReference type="ARBA" id="ARBA00022962"/>
    </source>
</evidence>
<dbReference type="AlphaFoldDB" id="A0A545TB50"/>
<dbReference type="CDD" id="cd00712">
    <property type="entry name" value="AsnB"/>
    <property type="match status" value="1"/>
</dbReference>
<feature type="active site" description="For GATase activity" evidence="8">
    <location>
        <position position="2"/>
    </location>
</feature>
<dbReference type="InterPro" id="IPR001962">
    <property type="entry name" value="Asn_synthase"/>
</dbReference>
<comment type="pathway">
    <text evidence="1">Amino-acid biosynthesis; L-asparagine biosynthesis; L-asparagine from L-aspartate (L-Gln route): step 1/1.</text>
</comment>
<dbReference type="InterPro" id="IPR017932">
    <property type="entry name" value="GATase_2_dom"/>
</dbReference>
<evidence type="ECO:0000256" key="3">
    <source>
        <dbReference type="ARBA" id="ARBA00012737"/>
    </source>
</evidence>
<comment type="caution">
    <text evidence="12">The sequence shown here is derived from an EMBL/GenBank/DDBJ whole genome shotgun (WGS) entry which is preliminary data.</text>
</comment>
<keyword evidence="8" id="KW-0061">Asparagine biosynthesis</keyword>
<protein>
    <recommendedName>
        <fullName evidence="3">asparagine synthase (glutamine-hydrolyzing)</fullName>
        <ecNumber evidence="3">6.3.5.4</ecNumber>
    </recommendedName>
</protein>
<comment type="similarity">
    <text evidence="2">Belongs to the asparagine synthetase family.</text>
</comment>
<evidence type="ECO:0000256" key="2">
    <source>
        <dbReference type="ARBA" id="ARBA00005752"/>
    </source>
</evidence>
<dbReference type="SUPFAM" id="SSF56235">
    <property type="entry name" value="N-terminal nucleophile aminohydrolases (Ntn hydrolases)"/>
    <property type="match status" value="1"/>
</dbReference>
<proteinExistence type="inferred from homology"/>
<dbReference type="InterPro" id="IPR014729">
    <property type="entry name" value="Rossmann-like_a/b/a_fold"/>
</dbReference>
<name>A0A545TB50_9PROT</name>
<dbReference type="InterPro" id="IPR051786">
    <property type="entry name" value="ASN_synthetase/amidase"/>
</dbReference>
<evidence type="ECO:0000256" key="5">
    <source>
        <dbReference type="ARBA" id="ARBA00022840"/>
    </source>
</evidence>
<dbReference type="InterPro" id="IPR029055">
    <property type="entry name" value="Ntn_hydrolases_N"/>
</dbReference>
<keyword evidence="4 9" id="KW-0547">Nucleotide-binding</keyword>
<evidence type="ECO:0000256" key="4">
    <source>
        <dbReference type="ARBA" id="ARBA00022741"/>
    </source>
</evidence>
<dbReference type="InterPro" id="IPR006426">
    <property type="entry name" value="Asn_synth_AEB"/>
</dbReference>
<dbReference type="PANTHER" id="PTHR43284">
    <property type="entry name" value="ASPARAGINE SYNTHETASE (GLUTAMINE-HYDROLYZING)"/>
    <property type="match status" value="1"/>
</dbReference>
<evidence type="ECO:0000256" key="9">
    <source>
        <dbReference type="PIRSR" id="PIRSR001589-2"/>
    </source>
</evidence>
<evidence type="ECO:0000256" key="1">
    <source>
        <dbReference type="ARBA" id="ARBA00005187"/>
    </source>
</evidence>
<keyword evidence="12" id="KW-0436">Ligase</keyword>
<accession>A0A545TB50</accession>
<dbReference type="PANTHER" id="PTHR43284:SF1">
    <property type="entry name" value="ASPARAGINE SYNTHETASE"/>
    <property type="match status" value="1"/>
</dbReference>
<evidence type="ECO:0000313" key="13">
    <source>
        <dbReference type="Proteomes" id="UP000315252"/>
    </source>
</evidence>
<dbReference type="SUPFAM" id="SSF52402">
    <property type="entry name" value="Adenine nucleotide alpha hydrolases-like"/>
    <property type="match status" value="1"/>
</dbReference>
<evidence type="ECO:0000313" key="12">
    <source>
        <dbReference type="EMBL" id="TQV74445.1"/>
    </source>
</evidence>
<dbReference type="Proteomes" id="UP000315252">
    <property type="component" value="Unassembled WGS sequence"/>
</dbReference>
<keyword evidence="5 9" id="KW-0067">ATP-binding</keyword>
<evidence type="ECO:0000256" key="8">
    <source>
        <dbReference type="PIRSR" id="PIRSR001589-1"/>
    </source>
</evidence>
<dbReference type="Pfam" id="PF13537">
    <property type="entry name" value="GATase_7"/>
    <property type="match status" value="1"/>
</dbReference>
<comment type="catalytic activity">
    <reaction evidence="7">
        <text>L-aspartate + L-glutamine + ATP + H2O = L-asparagine + L-glutamate + AMP + diphosphate + H(+)</text>
        <dbReference type="Rhea" id="RHEA:12228"/>
        <dbReference type="ChEBI" id="CHEBI:15377"/>
        <dbReference type="ChEBI" id="CHEBI:15378"/>
        <dbReference type="ChEBI" id="CHEBI:29985"/>
        <dbReference type="ChEBI" id="CHEBI:29991"/>
        <dbReference type="ChEBI" id="CHEBI:30616"/>
        <dbReference type="ChEBI" id="CHEBI:33019"/>
        <dbReference type="ChEBI" id="CHEBI:58048"/>
        <dbReference type="ChEBI" id="CHEBI:58359"/>
        <dbReference type="ChEBI" id="CHEBI:456215"/>
        <dbReference type="EC" id="6.3.5.4"/>
    </reaction>
</comment>
<dbReference type="GO" id="GO:0005829">
    <property type="term" value="C:cytosol"/>
    <property type="evidence" value="ECO:0007669"/>
    <property type="project" value="TreeGrafter"/>
</dbReference>
<gene>
    <name evidence="12" type="primary">asnB</name>
    <name evidence="12" type="ORF">FKG95_24520</name>
</gene>
<dbReference type="GO" id="GO:0005524">
    <property type="term" value="F:ATP binding"/>
    <property type="evidence" value="ECO:0007669"/>
    <property type="project" value="UniProtKB-KW"/>
</dbReference>
<dbReference type="OrthoDB" id="9763290at2"/>
<dbReference type="PROSITE" id="PS51278">
    <property type="entry name" value="GATASE_TYPE_2"/>
    <property type="match status" value="1"/>
</dbReference>
<dbReference type="CDD" id="cd01991">
    <property type="entry name" value="Asn_synthase_B_C"/>
    <property type="match status" value="1"/>
</dbReference>
<sequence length="586" mass="66531">MCGIFGHTGLQNEKIENSHSALHTLTHRGPDSWHFETKDGLYLGHRRLSILDLSPNGRQPMQADGVYLTVNGEIYNYRALRQELIENHQADFVSQSDSEVLLHGYIHWGIERLLDRVDGMFALSLFDSRIRKVILARDHAGIKPLYYGLREGGLSWSSELKALERFYGTSNLVIDKTAIYDFMTYLYVPCPKTLYRDIFKLEPGYFLTYDLGTQELEKTRYWSLAGLEPVGLDAANYETVIRAAIHGAVEEQLVSDVPVGFFLSGGIDSSIVCYEASRCIEQLSSFTIGNADESVDEAPYARMVAQQIGADHHSKVFSSKIADKNFPLMRSFYDEPFGDVSALPTNEVCKLARERVTVVLTGDGGDELFGGYTHYRDAERIFDPVASTKAWVRPIVVALKNHAPLRLIAKKAQRYESKTLDDPIERWAKAKGGVLKSDRFKRTWAKKNGISRDYDDYWYYRKHDDPGLSPKTRAQSLDFHTYLHDSVLTKVDRASMAVGLETRVPFLSKKSIATAWSLPEDLRYRDGELKGVLKHLYTEALPAEVLYRRKQGFAVGPIEKTARLYDRTKNVPRQILKQLFPEVFGA</sequence>
<keyword evidence="13" id="KW-1185">Reference proteome</keyword>
<feature type="domain" description="Glutamine amidotransferase type-2" evidence="11">
    <location>
        <begin position="2"/>
        <end position="212"/>
    </location>
</feature>
<dbReference type="InterPro" id="IPR033738">
    <property type="entry name" value="AsnB_N"/>
</dbReference>
<dbReference type="GO" id="GO:0004066">
    <property type="term" value="F:asparagine synthase (glutamine-hydrolyzing) activity"/>
    <property type="evidence" value="ECO:0007669"/>
    <property type="project" value="UniProtKB-EC"/>
</dbReference>
<evidence type="ECO:0000259" key="11">
    <source>
        <dbReference type="PROSITE" id="PS51278"/>
    </source>
</evidence>
<dbReference type="EMBL" id="VHSH01000010">
    <property type="protein sequence ID" value="TQV74445.1"/>
    <property type="molecule type" value="Genomic_DNA"/>
</dbReference>
<keyword evidence="8" id="KW-0028">Amino-acid biosynthesis</keyword>
<keyword evidence="6 8" id="KW-0315">Glutamine amidotransferase</keyword>
<evidence type="ECO:0000256" key="10">
    <source>
        <dbReference type="PIRSR" id="PIRSR001589-3"/>
    </source>
</evidence>
<dbReference type="Pfam" id="PF00733">
    <property type="entry name" value="Asn_synthase"/>
    <property type="match status" value="1"/>
</dbReference>
<dbReference type="NCBIfam" id="TIGR01536">
    <property type="entry name" value="asn_synth_AEB"/>
    <property type="match status" value="1"/>
</dbReference>
<feature type="site" description="Important for beta-aspartyl-AMP intermediate formation" evidence="10">
    <location>
        <position position="363"/>
    </location>
</feature>
<dbReference type="EC" id="6.3.5.4" evidence="3"/>